<keyword evidence="4" id="KW-1185">Reference proteome</keyword>
<dbReference type="SUPFAM" id="SSF55920">
    <property type="entry name" value="Creatinase/aminopeptidase"/>
    <property type="match status" value="1"/>
</dbReference>
<dbReference type="KEGG" id="dbr:Deba_1211"/>
<dbReference type="InterPro" id="IPR029149">
    <property type="entry name" value="Creatin/AminoP/Spt16_N"/>
</dbReference>
<dbReference type="Proteomes" id="UP000009047">
    <property type="component" value="Chromosome"/>
</dbReference>
<feature type="domain" description="Creatinase N-terminal" evidence="2">
    <location>
        <begin position="5"/>
        <end position="135"/>
    </location>
</feature>
<dbReference type="InterPro" id="IPR036005">
    <property type="entry name" value="Creatinase/aminopeptidase-like"/>
</dbReference>
<gene>
    <name evidence="3" type="ordered locus">Deba_1211</name>
</gene>
<dbReference type="InterPro" id="IPR001714">
    <property type="entry name" value="Pept_M24_MAP"/>
</dbReference>
<evidence type="ECO:0000259" key="1">
    <source>
        <dbReference type="Pfam" id="PF00557"/>
    </source>
</evidence>
<evidence type="ECO:0000313" key="3">
    <source>
        <dbReference type="EMBL" id="ADK84579.1"/>
    </source>
</evidence>
<dbReference type="InterPro" id="IPR000587">
    <property type="entry name" value="Creatinase_N"/>
</dbReference>
<evidence type="ECO:0000313" key="4">
    <source>
        <dbReference type="Proteomes" id="UP000009047"/>
    </source>
</evidence>
<sequence length="365" mass="38975">MIKKRLSKLRALMARQGLDAMLITLPANRRYLSGFSPDDTQLGESSGALLIAPAAAVLLTDFRYRLTAQAQAPCFEVVVYSRGLAHSLGVLLNELRVKRLGFEAEALLFGQHQRLSEALPGVSWQPTLGFVSELRKFKDASEIKATEASLALMEAVLAQVMAGPLVGRSEREVALEIVRRIEDAGGEGPAFPPIVASGPNAAEPHAEPGPRVIAHGETVLFDVGAKVDGYCSDISRTIVAGGRAADDEQFRRVYATVRQAQLEALDGILPGMLGHEADAIARRIIDRAGFKGKFGHSLGHGVGLATHEAPSLGPNSDDMLEEGMVFTIEPGIYLSGWGGVRLEVMAVMEATGCRLLGASEGFLQP</sequence>
<dbReference type="PRINTS" id="PR00599">
    <property type="entry name" value="MAPEPTIDASE"/>
</dbReference>
<dbReference type="Pfam" id="PF00557">
    <property type="entry name" value="Peptidase_M24"/>
    <property type="match status" value="1"/>
</dbReference>
<dbReference type="Gene3D" id="3.90.230.10">
    <property type="entry name" value="Creatinase/methionine aminopeptidase superfamily"/>
    <property type="match status" value="1"/>
</dbReference>
<dbReference type="SUPFAM" id="SSF53092">
    <property type="entry name" value="Creatinase/prolidase N-terminal domain"/>
    <property type="match status" value="1"/>
</dbReference>
<dbReference type="Pfam" id="PF01321">
    <property type="entry name" value="Creatinase_N"/>
    <property type="match status" value="1"/>
</dbReference>
<dbReference type="GO" id="GO:0004177">
    <property type="term" value="F:aminopeptidase activity"/>
    <property type="evidence" value="ECO:0007669"/>
    <property type="project" value="UniProtKB-ARBA"/>
</dbReference>
<evidence type="ECO:0000259" key="2">
    <source>
        <dbReference type="Pfam" id="PF01321"/>
    </source>
</evidence>
<reference evidence="3 4" key="1">
    <citation type="journal article" date="2010" name="Stand. Genomic Sci.">
        <title>Complete genome sequence of Desulfarculus baarsii type strain (2st14).</title>
        <authorList>
            <person name="Sun H."/>
            <person name="Spring S."/>
            <person name="Lapidus A."/>
            <person name="Davenport K."/>
            <person name="Del Rio T.G."/>
            <person name="Tice H."/>
            <person name="Nolan M."/>
            <person name="Copeland A."/>
            <person name="Cheng J.F."/>
            <person name="Lucas S."/>
            <person name="Tapia R."/>
            <person name="Goodwin L."/>
            <person name="Pitluck S."/>
            <person name="Ivanova N."/>
            <person name="Pagani I."/>
            <person name="Mavromatis K."/>
            <person name="Ovchinnikova G."/>
            <person name="Pati A."/>
            <person name="Chen A."/>
            <person name="Palaniappan K."/>
            <person name="Hauser L."/>
            <person name="Chang Y.J."/>
            <person name="Jeffries C.D."/>
            <person name="Detter J.C."/>
            <person name="Han C."/>
            <person name="Rohde M."/>
            <person name="Brambilla E."/>
            <person name="Goker M."/>
            <person name="Woyke T."/>
            <person name="Bristow J."/>
            <person name="Eisen J.A."/>
            <person name="Markowitz V."/>
            <person name="Hugenholtz P."/>
            <person name="Kyrpides N.C."/>
            <person name="Klenk H.P."/>
            <person name="Land M."/>
        </authorList>
    </citation>
    <scope>NUCLEOTIDE SEQUENCE [LARGE SCALE GENOMIC DNA]</scope>
    <source>
        <strain evidence="4">ATCC 33931 / DSM 2075 / LMG 7858 / VKM B-1802 / 2st14</strain>
    </source>
</reference>
<dbReference type="InterPro" id="IPR000994">
    <property type="entry name" value="Pept_M24"/>
</dbReference>
<dbReference type="CDD" id="cd01092">
    <property type="entry name" value="APP-like"/>
    <property type="match status" value="1"/>
</dbReference>
<dbReference type="eggNOG" id="COG0006">
    <property type="taxonomic scope" value="Bacteria"/>
</dbReference>
<dbReference type="GO" id="GO:0008235">
    <property type="term" value="F:metalloexopeptidase activity"/>
    <property type="evidence" value="ECO:0007669"/>
    <property type="project" value="UniProtKB-ARBA"/>
</dbReference>
<dbReference type="HOGENOM" id="CLU_017266_4_2_7"/>
<accession>E1QFW9</accession>
<dbReference type="Gene3D" id="3.40.350.10">
    <property type="entry name" value="Creatinase/prolidase N-terminal domain"/>
    <property type="match status" value="1"/>
</dbReference>
<dbReference type="STRING" id="644282.Deba_1211"/>
<proteinExistence type="predicted"/>
<protein>
    <submittedName>
        <fullName evidence="3">Peptidase M24</fullName>
    </submittedName>
</protein>
<feature type="domain" description="Peptidase M24" evidence="1">
    <location>
        <begin position="145"/>
        <end position="348"/>
    </location>
</feature>
<dbReference type="InterPro" id="IPR050659">
    <property type="entry name" value="Peptidase_M24B"/>
</dbReference>
<dbReference type="PANTHER" id="PTHR46112">
    <property type="entry name" value="AMINOPEPTIDASE"/>
    <property type="match status" value="1"/>
</dbReference>
<dbReference type="EMBL" id="CP002085">
    <property type="protein sequence ID" value="ADK84579.1"/>
    <property type="molecule type" value="Genomic_DNA"/>
</dbReference>
<organism evidence="3 4">
    <name type="scientific">Desulfarculus baarsii (strain ATCC 33931 / DSM 2075 / LMG 7858 / VKM B-1802 / 2st14)</name>
    <dbReference type="NCBI Taxonomy" id="644282"/>
    <lineage>
        <taxon>Bacteria</taxon>
        <taxon>Pseudomonadati</taxon>
        <taxon>Thermodesulfobacteriota</taxon>
        <taxon>Desulfarculia</taxon>
        <taxon>Desulfarculales</taxon>
        <taxon>Desulfarculaceae</taxon>
        <taxon>Desulfarculus</taxon>
    </lineage>
</organism>
<dbReference type="AlphaFoldDB" id="E1QFW9"/>
<dbReference type="PANTHER" id="PTHR46112:SF8">
    <property type="entry name" value="CYTOPLASMIC PEPTIDASE PEPQ-RELATED"/>
    <property type="match status" value="1"/>
</dbReference>
<name>E1QFW9_DESB2</name>